<accession>A0A7X6I135</accession>
<organism evidence="1 2">
    <name type="scientific">Streptomyces lonarensis</name>
    <dbReference type="NCBI Taxonomy" id="700599"/>
    <lineage>
        <taxon>Bacteria</taxon>
        <taxon>Bacillati</taxon>
        <taxon>Actinomycetota</taxon>
        <taxon>Actinomycetes</taxon>
        <taxon>Kitasatosporales</taxon>
        <taxon>Streptomycetaceae</taxon>
        <taxon>Streptomyces</taxon>
    </lineage>
</organism>
<dbReference type="EMBL" id="JAAVJD010000275">
    <property type="protein sequence ID" value="NJQ08291.1"/>
    <property type="molecule type" value="Genomic_DNA"/>
</dbReference>
<reference evidence="1 2" key="1">
    <citation type="submission" date="2020-03" db="EMBL/GenBank/DDBJ databases">
        <title>Draft genome of Streptomyces sp. ventii, isolated from the Axial Seamount in the Pacific Ocean, and resequencing of the two type strains Streptomyces lonarensis strain NCL 716 and Streptomyces bohaiensis strain 11A07.</title>
        <authorList>
            <person name="Loughran R.M."/>
            <person name="Pfannmuller K.M."/>
            <person name="Wasson B.J."/>
            <person name="Deadmond M.C."/>
            <person name="Paddock B.E."/>
            <person name="Koyack M.J."/>
            <person name="Gallegos D.A."/>
            <person name="Mitchell E.A."/>
            <person name="Ushijima B."/>
            <person name="Saw J.H."/>
            <person name="Mcphail K.L."/>
            <person name="Videau P."/>
        </authorList>
    </citation>
    <scope>NUCLEOTIDE SEQUENCE [LARGE SCALE GENOMIC DNA]</scope>
    <source>
        <strain evidence="1 2">NCL716</strain>
    </source>
</reference>
<sequence length="98" mass="10214">MRRACPSCAQPVAVSPGETELPAHAVCSTPWNPFGSTVCDGSGRPVPAAVPVMEPAGVVDTEALALPPGLDWRSQPFSHAVRVAPRPTRHQEPAGPAR</sequence>
<dbReference type="AlphaFoldDB" id="A0A7X6I135"/>
<evidence type="ECO:0000313" key="1">
    <source>
        <dbReference type="EMBL" id="NJQ08291.1"/>
    </source>
</evidence>
<dbReference type="Proteomes" id="UP000578686">
    <property type="component" value="Unassembled WGS sequence"/>
</dbReference>
<gene>
    <name evidence="1" type="ORF">HCN56_22595</name>
</gene>
<protein>
    <submittedName>
        <fullName evidence="1">Uncharacterized protein</fullName>
    </submittedName>
</protein>
<name>A0A7X6I135_9ACTN</name>
<proteinExistence type="predicted"/>
<evidence type="ECO:0000313" key="2">
    <source>
        <dbReference type="Proteomes" id="UP000578686"/>
    </source>
</evidence>
<keyword evidence="2" id="KW-1185">Reference proteome</keyword>
<comment type="caution">
    <text evidence="1">The sequence shown here is derived from an EMBL/GenBank/DDBJ whole genome shotgun (WGS) entry which is preliminary data.</text>
</comment>